<accession>A0A850PDJ0</accession>
<proteinExistence type="predicted"/>
<sequence>MAFAVVAFLIVPETRGVPLPCIERNLRDADRLRDLGRRRPDTVTPG</sequence>
<dbReference type="RefSeq" id="WP_176612127.1">
    <property type="nucleotide sequence ID" value="NZ_JABXXR010000003.1"/>
</dbReference>
<gene>
    <name evidence="1" type="ORF">HUK82_00785</name>
</gene>
<evidence type="ECO:0000313" key="1">
    <source>
        <dbReference type="EMBL" id="NVN39101.1"/>
    </source>
</evidence>
<name>A0A850PDJ0_9PROT</name>
<keyword evidence="2" id="KW-1185">Reference proteome</keyword>
<reference evidence="1 2" key="1">
    <citation type="submission" date="2020-06" db="EMBL/GenBank/DDBJ databases">
        <title>Description of novel acetic acid bacteria.</title>
        <authorList>
            <person name="Sombolestani A."/>
        </authorList>
    </citation>
    <scope>NUCLEOTIDE SEQUENCE [LARGE SCALE GENOMIC DNA]</scope>
    <source>
        <strain evidence="1 2">LMG 27010</strain>
    </source>
</reference>
<dbReference type="EMBL" id="JABXXR010000003">
    <property type="protein sequence ID" value="NVN39101.1"/>
    <property type="molecule type" value="Genomic_DNA"/>
</dbReference>
<evidence type="ECO:0000313" key="2">
    <source>
        <dbReference type="Proteomes" id="UP000585665"/>
    </source>
</evidence>
<protein>
    <submittedName>
        <fullName evidence="1">Uncharacterized protein</fullName>
    </submittedName>
</protein>
<comment type="caution">
    <text evidence="1">The sequence shown here is derived from an EMBL/GenBank/DDBJ whole genome shotgun (WGS) entry which is preliminary data.</text>
</comment>
<dbReference type="Proteomes" id="UP000585665">
    <property type="component" value="Unassembled WGS sequence"/>
</dbReference>
<organism evidence="1 2">
    <name type="scientific">Ameyamaea chiangmaiensis</name>
    <dbReference type="NCBI Taxonomy" id="442969"/>
    <lineage>
        <taxon>Bacteria</taxon>
        <taxon>Pseudomonadati</taxon>
        <taxon>Pseudomonadota</taxon>
        <taxon>Alphaproteobacteria</taxon>
        <taxon>Acetobacterales</taxon>
        <taxon>Acetobacteraceae</taxon>
        <taxon>Ameyamaea</taxon>
    </lineage>
</organism>
<dbReference type="AlphaFoldDB" id="A0A850PDJ0"/>